<sequence length="251" mass="28229">MTDCQHCHKPMKPATANLLCANCRETYWTLIRQLGHVQLPALRSIMLRQARIGTPTHTPNKGNAPLPIDTHAQDLIAESEAWLAEQAGKIRTAYAGYDWRKAWYAIISNRHTILNMSTAADDYAALEHIIRRNEQALTPEDELIILGTCPNCDSMLTGTPEAESVTCQGCHREWAAPAIKAARDERLWQVRITGTPSDAAKELKRYGLTVSRNLISQWLKRGKLSHATPTEHKRQYTFNLGELAALLDCHR</sequence>
<gene>
    <name evidence="1" type="ORF">BRUM_0402</name>
</gene>
<dbReference type="EMBL" id="JGZL01000003">
    <property type="protein sequence ID" value="KFI90634.1"/>
    <property type="molecule type" value="Genomic_DNA"/>
</dbReference>
<dbReference type="RefSeq" id="WP_026647050.1">
    <property type="nucleotide sequence ID" value="NZ_JGZL01000003.1"/>
</dbReference>
<proteinExistence type="predicted"/>
<accession>A0A087D534</accession>
<dbReference type="AlphaFoldDB" id="A0A087D534"/>
<comment type="caution">
    <text evidence="1">The sequence shown here is derived from an EMBL/GenBank/DDBJ whole genome shotgun (WGS) entry which is preliminary data.</text>
</comment>
<evidence type="ECO:0000313" key="1">
    <source>
        <dbReference type="EMBL" id="KFI90634.1"/>
    </source>
</evidence>
<keyword evidence="2" id="KW-1185">Reference proteome</keyword>
<reference evidence="1 2" key="1">
    <citation type="submission" date="2014-03" db="EMBL/GenBank/DDBJ databases">
        <title>Genomics of Bifidobacteria.</title>
        <authorList>
            <person name="Ventura M."/>
            <person name="Milani C."/>
            <person name="Lugli G.A."/>
        </authorList>
    </citation>
    <scope>NUCLEOTIDE SEQUENCE [LARGE SCALE GENOMIC DNA]</scope>
    <source>
        <strain evidence="1 2">LMG 21811</strain>
    </source>
</reference>
<dbReference type="eggNOG" id="ENOG5031VH8">
    <property type="taxonomic scope" value="Bacteria"/>
</dbReference>
<protein>
    <recommendedName>
        <fullName evidence="3">PhnA protein</fullName>
    </recommendedName>
</protein>
<dbReference type="SUPFAM" id="SSF48695">
    <property type="entry name" value="Multiheme cytochromes"/>
    <property type="match status" value="1"/>
</dbReference>
<dbReference type="InterPro" id="IPR036280">
    <property type="entry name" value="Multihaem_cyt_sf"/>
</dbReference>
<evidence type="ECO:0000313" key="2">
    <source>
        <dbReference type="Proteomes" id="UP000029078"/>
    </source>
</evidence>
<organism evidence="1 2">
    <name type="scientific">Bifidobacterium ruminantium</name>
    <dbReference type="NCBI Taxonomy" id="78346"/>
    <lineage>
        <taxon>Bacteria</taxon>
        <taxon>Bacillati</taxon>
        <taxon>Actinomycetota</taxon>
        <taxon>Actinomycetes</taxon>
        <taxon>Bifidobacteriales</taxon>
        <taxon>Bifidobacteriaceae</taxon>
        <taxon>Bifidobacterium</taxon>
    </lineage>
</organism>
<evidence type="ECO:0008006" key="3">
    <source>
        <dbReference type="Google" id="ProtNLM"/>
    </source>
</evidence>
<dbReference type="Proteomes" id="UP000029078">
    <property type="component" value="Unassembled WGS sequence"/>
</dbReference>
<dbReference type="STRING" id="78346.BRUM_0402"/>
<name>A0A087D534_BIFRU</name>